<comment type="catalytic activity">
    <reaction evidence="7">
        <text>N-acetyl-D-glucosamine 6-phosphate + H2O = D-glucosamine 6-phosphate + acetate</text>
        <dbReference type="Rhea" id="RHEA:22936"/>
        <dbReference type="ChEBI" id="CHEBI:15377"/>
        <dbReference type="ChEBI" id="CHEBI:30089"/>
        <dbReference type="ChEBI" id="CHEBI:57513"/>
        <dbReference type="ChEBI" id="CHEBI:58725"/>
        <dbReference type="EC" id="3.5.1.25"/>
    </reaction>
</comment>
<comment type="pathway">
    <text evidence="8">Amino-sugar metabolism; N-acetylneuraminate degradation; D-fructose 6-phosphate from N-acetylneuraminate: step 4/5.</text>
</comment>
<evidence type="ECO:0000256" key="5">
    <source>
        <dbReference type="ARBA" id="ARBA00022801"/>
    </source>
</evidence>
<gene>
    <name evidence="14" type="ORF">HEB94_009226</name>
</gene>
<dbReference type="Gene3D" id="2.30.40.10">
    <property type="entry name" value="Urease, subunit C, domain 1"/>
    <property type="match status" value="1"/>
</dbReference>
<dbReference type="NCBIfam" id="TIGR00221">
    <property type="entry name" value="nagA"/>
    <property type="match status" value="1"/>
</dbReference>
<comment type="cofactor">
    <cofactor evidence="12">
        <name>a divalent metal cation</name>
        <dbReference type="ChEBI" id="CHEBI:60240"/>
    </cofactor>
    <text evidence="12">Binds 1 divalent metal cation per subunit.</text>
</comment>
<feature type="domain" description="Amidohydrolase-related" evidence="13">
    <location>
        <begin position="48"/>
        <end position="360"/>
    </location>
</feature>
<feature type="binding site" evidence="11">
    <location>
        <begin position="302"/>
        <end position="304"/>
    </location>
    <ligand>
        <name>substrate</name>
    </ligand>
</feature>
<evidence type="ECO:0000256" key="11">
    <source>
        <dbReference type="PIRSR" id="PIRSR038994-2"/>
    </source>
</evidence>
<evidence type="ECO:0000259" key="13">
    <source>
        <dbReference type="Pfam" id="PF01979"/>
    </source>
</evidence>
<dbReference type="RefSeq" id="WP_192755440.1">
    <property type="nucleotide sequence ID" value="NZ_BAABJL010000194.1"/>
</dbReference>
<feature type="binding site" evidence="12">
    <location>
        <position position="189"/>
    </location>
    <ligand>
        <name>Zn(2+)</name>
        <dbReference type="ChEBI" id="CHEBI:29105"/>
    </ligand>
</feature>
<protein>
    <recommendedName>
        <fullName evidence="3">N-acetylglucosamine-6-phosphate deacetylase</fullName>
        <ecNumber evidence="2">3.5.1.25</ecNumber>
    </recommendedName>
</protein>
<accession>A0A927RQL7</accession>
<feature type="binding site" evidence="12">
    <location>
        <position position="123"/>
    </location>
    <ligand>
        <name>Zn(2+)</name>
        <dbReference type="ChEBI" id="CHEBI:29105"/>
    </ligand>
</feature>
<dbReference type="SUPFAM" id="SSF51556">
    <property type="entry name" value="Metallo-dependent hydrolases"/>
    <property type="match status" value="1"/>
</dbReference>
<evidence type="ECO:0000256" key="6">
    <source>
        <dbReference type="ARBA" id="ARBA00023277"/>
    </source>
</evidence>
<dbReference type="SUPFAM" id="SSF51338">
    <property type="entry name" value="Composite domain of metallo-dependent hydrolases"/>
    <property type="match status" value="1"/>
</dbReference>
<dbReference type="Pfam" id="PF01979">
    <property type="entry name" value="Amidohydro_1"/>
    <property type="match status" value="1"/>
</dbReference>
<evidence type="ECO:0000256" key="7">
    <source>
        <dbReference type="ARBA" id="ARBA00047647"/>
    </source>
</evidence>
<feature type="binding site" evidence="11">
    <location>
        <position position="245"/>
    </location>
    <ligand>
        <name>substrate</name>
    </ligand>
</feature>
<reference evidence="14" key="1">
    <citation type="submission" date="2020-10" db="EMBL/GenBank/DDBJ databases">
        <title>Sequencing the genomes of 1000 actinobacteria strains.</title>
        <authorList>
            <person name="Klenk H.-P."/>
        </authorList>
    </citation>
    <scope>NUCLEOTIDE SEQUENCE</scope>
    <source>
        <strain evidence="14">DSM 45354</strain>
    </source>
</reference>
<evidence type="ECO:0000313" key="15">
    <source>
        <dbReference type="Proteomes" id="UP000638648"/>
    </source>
</evidence>
<dbReference type="InterPro" id="IPR003764">
    <property type="entry name" value="GlcNAc_6-P_deAcase"/>
</dbReference>
<dbReference type="EMBL" id="JADBEM010000001">
    <property type="protein sequence ID" value="MBE1612378.1"/>
    <property type="molecule type" value="Genomic_DNA"/>
</dbReference>
<organism evidence="14 15">
    <name type="scientific">Actinopolymorpha pittospori</name>
    <dbReference type="NCBI Taxonomy" id="648752"/>
    <lineage>
        <taxon>Bacteria</taxon>
        <taxon>Bacillati</taxon>
        <taxon>Actinomycetota</taxon>
        <taxon>Actinomycetes</taxon>
        <taxon>Propionibacteriales</taxon>
        <taxon>Actinopolymorphaceae</taxon>
        <taxon>Actinopolymorpha</taxon>
    </lineage>
</organism>
<dbReference type="PANTHER" id="PTHR11113:SF14">
    <property type="entry name" value="N-ACETYLGLUCOSAMINE-6-PHOSPHATE DEACETYLASE"/>
    <property type="match status" value="1"/>
</dbReference>
<name>A0A927RQL7_9ACTN</name>
<evidence type="ECO:0000256" key="4">
    <source>
        <dbReference type="ARBA" id="ARBA00022723"/>
    </source>
</evidence>
<comment type="caution">
    <text evidence="14">The sequence shown here is derived from an EMBL/GenBank/DDBJ whole genome shotgun (WGS) entry which is preliminary data.</text>
</comment>
<comment type="similarity">
    <text evidence="1 9">Belongs to the metallo-dependent hydrolases superfamily. NagA family.</text>
</comment>
<feature type="binding site" evidence="11">
    <location>
        <begin position="213"/>
        <end position="214"/>
    </location>
    <ligand>
        <name>substrate</name>
    </ligand>
</feature>
<evidence type="ECO:0000256" key="9">
    <source>
        <dbReference type="PIRNR" id="PIRNR038994"/>
    </source>
</evidence>
<dbReference type="AlphaFoldDB" id="A0A927RQL7"/>
<dbReference type="GO" id="GO:0006046">
    <property type="term" value="P:N-acetylglucosamine catabolic process"/>
    <property type="evidence" value="ECO:0007669"/>
    <property type="project" value="TreeGrafter"/>
</dbReference>
<dbReference type="InterPro" id="IPR011059">
    <property type="entry name" value="Metal-dep_hydrolase_composite"/>
</dbReference>
<sequence length="383" mass="39623">MTLLANGKVVTPDAVLDPGWIEVVNERIVGVGEGIPARPADVDLAGRIVVPGFVDTHVHGGGGASYLTATLEDTARVAEFHRSHGTTTTFASLVSTTAEELERQVVATADLVVDGVVAGMHLEGPWISEARKGAHDPACLRPAERAELDRLLALGRGTIRMVTLAPELPGGLDAVRRVCEAGVVAAVGHSDADYTTVIDAVDAGATVATHLFNGMPPLHHRAPGPVGALLEDERVTVELIADGMHVHPGVIAVAARSAGADRVSLVTDAMAAAGMPDGVYNLGHRPVRVENGLVMLISGESIAGSTLTMDAAFRLAVQQAGQTLTQAARMASTTPARTFGLTEVGALQAGLLADLVVLDSELGTAAVMRRGSWVSGELTKENL</sequence>
<feature type="binding site" evidence="11">
    <location>
        <position position="221"/>
    </location>
    <ligand>
        <name>substrate</name>
    </ligand>
</feature>
<dbReference type="Gene3D" id="3.20.20.140">
    <property type="entry name" value="Metal-dependent hydrolases"/>
    <property type="match status" value="1"/>
</dbReference>
<dbReference type="PIRSF" id="PIRSF038994">
    <property type="entry name" value="NagA"/>
    <property type="match status" value="1"/>
</dbReference>
<proteinExistence type="inferred from homology"/>
<feature type="binding site" evidence="11">
    <location>
        <position position="134"/>
    </location>
    <ligand>
        <name>substrate</name>
    </ligand>
</feature>
<feature type="active site" description="Proton donor/acceptor" evidence="10">
    <location>
        <position position="268"/>
    </location>
</feature>
<keyword evidence="15" id="KW-1185">Reference proteome</keyword>
<keyword evidence="5 9" id="KW-0378">Hydrolase</keyword>
<dbReference type="EC" id="3.5.1.25" evidence="2"/>
<keyword evidence="4 12" id="KW-0479">Metal-binding</keyword>
<feature type="binding site" evidence="12">
    <location>
        <position position="210"/>
    </location>
    <ligand>
        <name>Zn(2+)</name>
        <dbReference type="ChEBI" id="CHEBI:29105"/>
    </ligand>
</feature>
<dbReference type="FunFam" id="3.20.20.140:FF:000004">
    <property type="entry name" value="N-acetylglucosamine-6-phosphate deacetylase"/>
    <property type="match status" value="1"/>
</dbReference>
<dbReference type="GO" id="GO:0008448">
    <property type="term" value="F:N-acetylglucosamine-6-phosphate deacetylase activity"/>
    <property type="evidence" value="ECO:0007669"/>
    <property type="project" value="UniProtKB-EC"/>
</dbReference>
<dbReference type="GO" id="GO:0046872">
    <property type="term" value="F:metal ion binding"/>
    <property type="evidence" value="ECO:0007669"/>
    <property type="project" value="UniProtKB-KW"/>
</dbReference>
<keyword evidence="6 9" id="KW-0119">Carbohydrate metabolism</keyword>
<dbReference type="InterPro" id="IPR032466">
    <property type="entry name" value="Metal_Hydrolase"/>
</dbReference>
<evidence type="ECO:0000256" key="3">
    <source>
        <dbReference type="ARBA" id="ARBA00018029"/>
    </source>
</evidence>
<evidence type="ECO:0000256" key="10">
    <source>
        <dbReference type="PIRSR" id="PIRSR038994-1"/>
    </source>
</evidence>
<dbReference type="InterPro" id="IPR006680">
    <property type="entry name" value="Amidohydro-rel"/>
</dbReference>
<evidence type="ECO:0000256" key="1">
    <source>
        <dbReference type="ARBA" id="ARBA00010716"/>
    </source>
</evidence>
<evidence type="ECO:0000313" key="14">
    <source>
        <dbReference type="EMBL" id="MBE1612378.1"/>
    </source>
</evidence>
<dbReference type="CDD" id="cd00854">
    <property type="entry name" value="NagA"/>
    <property type="match status" value="1"/>
</dbReference>
<evidence type="ECO:0000256" key="8">
    <source>
        <dbReference type="ARBA" id="ARBA00060590"/>
    </source>
</evidence>
<dbReference type="PANTHER" id="PTHR11113">
    <property type="entry name" value="N-ACETYLGLUCOSAMINE-6-PHOSPHATE DEACETYLASE"/>
    <property type="match status" value="1"/>
</dbReference>
<dbReference type="Proteomes" id="UP000638648">
    <property type="component" value="Unassembled WGS sequence"/>
</dbReference>
<evidence type="ECO:0000256" key="12">
    <source>
        <dbReference type="PIRSR" id="PIRSR038994-3"/>
    </source>
</evidence>
<evidence type="ECO:0000256" key="2">
    <source>
        <dbReference type="ARBA" id="ARBA00011899"/>
    </source>
</evidence>